<organism evidence="2 3">
    <name type="scientific">Xanthocytophaga flava</name>
    <dbReference type="NCBI Taxonomy" id="3048013"/>
    <lineage>
        <taxon>Bacteria</taxon>
        <taxon>Pseudomonadati</taxon>
        <taxon>Bacteroidota</taxon>
        <taxon>Cytophagia</taxon>
        <taxon>Cytophagales</taxon>
        <taxon>Rhodocytophagaceae</taxon>
        <taxon>Xanthocytophaga</taxon>
    </lineage>
</organism>
<feature type="transmembrane region" description="Helical" evidence="1">
    <location>
        <begin position="55"/>
        <end position="72"/>
    </location>
</feature>
<name>A0ABT7CSF3_9BACT</name>
<keyword evidence="3" id="KW-1185">Reference proteome</keyword>
<accession>A0ABT7CSF3</accession>
<keyword evidence="1" id="KW-0472">Membrane</keyword>
<dbReference type="EMBL" id="JASJOT010000024">
    <property type="protein sequence ID" value="MDJ1496678.1"/>
    <property type="molecule type" value="Genomic_DNA"/>
</dbReference>
<evidence type="ECO:0000313" key="3">
    <source>
        <dbReference type="Proteomes" id="UP001228581"/>
    </source>
</evidence>
<evidence type="ECO:0000256" key="1">
    <source>
        <dbReference type="SAM" id="Phobius"/>
    </source>
</evidence>
<dbReference type="Proteomes" id="UP001228581">
    <property type="component" value="Unassembled WGS sequence"/>
</dbReference>
<evidence type="ECO:0000313" key="2">
    <source>
        <dbReference type="EMBL" id="MDJ1496678.1"/>
    </source>
</evidence>
<reference evidence="2 3" key="1">
    <citation type="submission" date="2023-05" db="EMBL/GenBank/DDBJ databases">
        <authorList>
            <person name="Zhang X."/>
        </authorList>
    </citation>
    <scope>NUCLEOTIDE SEQUENCE [LARGE SCALE GENOMIC DNA]</scope>
    <source>
        <strain evidence="2 3">DM2B3-1</strain>
    </source>
</reference>
<keyword evidence="1" id="KW-0812">Transmembrane</keyword>
<proteinExistence type="predicted"/>
<dbReference type="RefSeq" id="WP_314001687.1">
    <property type="nucleotide sequence ID" value="NZ_JASJOT010000024.1"/>
</dbReference>
<gene>
    <name evidence="2" type="ORF">QNI19_27340</name>
</gene>
<comment type="caution">
    <text evidence="2">The sequence shown here is derived from an EMBL/GenBank/DDBJ whole genome shotgun (WGS) entry which is preliminary data.</text>
</comment>
<sequence length="73" mass="8571">MLFNYMDNKPGSFVCYRHKKQPEFTLLWYLSGVPVVSLKYSNYGQFLEVSKYRSYLSIISIVMVCLFTGISIR</sequence>
<keyword evidence="1" id="KW-1133">Transmembrane helix</keyword>
<protein>
    <submittedName>
        <fullName evidence="2">Uncharacterized protein</fullName>
    </submittedName>
</protein>